<dbReference type="Proteomes" id="UP000282106">
    <property type="component" value="Unassembled WGS sequence"/>
</dbReference>
<dbReference type="InterPro" id="IPR037128">
    <property type="entry name" value="Quinolinate_PRibosylTase_N_sf"/>
</dbReference>
<dbReference type="PANTHER" id="PTHR32179">
    <property type="entry name" value="NICOTINATE-NUCLEOTIDE PYROPHOSPHORYLASE [CARBOXYLATING]"/>
    <property type="match status" value="1"/>
</dbReference>
<gene>
    <name evidence="15" type="primary">nadC</name>
    <name evidence="15" type="ORF">ED208_10965</name>
</gene>
<dbReference type="Gene3D" id="3.20.20.70">
    <property type="entry name" value="Aldolase class I"/>
    <property type="match status" value="1"/>
</dbReference>
<comment type="subunit">
    <text evidence="4">Hexamer formed by 3 homodimers.</text>
</comment>
<dbReference type="NCBIfam" id="TIGR00078">
    <property type="entry name" value="nadC"/>
    <property type="match status" value="1"/>
</dbReference>
<dbReference type="RefSeq" id="WP_123211935.1">
    <property type="nucleotide sequence ID" value="NZ_RJVO01000004.1"/>
</dbReference>
<evidence type="ECO:0000256" key="4">
    <source>
        <dbReference type="ARBA" id="ARBA00011218"/>
    </source>
</evidence>
<comment type="similarity">
    <text evidence="3 12">Belongs to the NadC/ModD family.</text>
</comment>
<dbReference type="FunFam" id="3.20.20.70:FF:000030">
    <property type="entry name" value="Nicotinate-nucleotide pyrophosphorylase, carboxylating"/>
    <property type="match status" value="1"/>
</dbReference>
<dbReference type="InParanoid" id="A0A3N0VAB5"/>
<dbReference type="InterPro" id="IPR036068">
    <property type="entry name" value="Nicotinate_pribotase-like_C"/>
</dbReference>
<feature type="domain" description="Quinolinate phosphoribosyl transferase C-terminal" evidence="13">
    <location>
        <begin position="116"/>
        <end position="285"/>
    </location>
</feature>
<dbReference type="CDD" id="cd01572">
    <property type="entry name" value="QPRTase"/>
    <property type="match status" value="1"/>
</dbReference>
<dbReference type="GO" id="GO:0005737">
    <property type="term" value="C:cytoplasm"/>
    <property type="evidence" value="ECO:0007669"/>
    <property type="project" value="TreeGrafter"/>
</dbReference>
<organism evidence="15 16">
    <name type="scientific">Stagnimonas aquatica</name>
    <dbReference type="NCBI Taxonomy" id="2689987"/>
    <lineage>
        <taxon>Bacteria</taxon>
        <taxon>Pseudomonadati</taxon>
        <taxon>Pseudomonadota</taxon>
        <taxon>Gammaproteobacteria</taxon>
        <taxon>Nevskiales</taxon>
        <taxon>Nevskiaceae</taxon>
        <taxon>Stagnimonas</taxon>
    </lineage>
</organism>
<dbReference type="InterPro" id="IPR013785">
    <property type="entry name" value="Aldolase_TIM"/>
</dbReference>
<evidence type="ECO:0000256" key="12">
    <source>
        <dbReference type="PIRNR" id="PIRNR006250"/>
    </source>
</evidence>
<dbReference type="GO" id="GO:0034213">
    <property type="term" value="P:quinolinate catabolic process"/>
    <property type="evidence" value="ECO:0007669"/>
    <property type="project" value="TreeGrafter"/>
</dbReference>
<dbReference type="FunCoup" id="A0A3N0VAB5">
    <property type="interactions" value="545"/>
</dbReference>
<dbReference type="InterPro" id="IPR002638">
    <property type="entry name" value="Quinolinate_PRibosylTrfase_C"/>
</dbReference>
<proteinExistence type="inferred from homology"/>
<dbReference type="EC" id="2.4.2.19" evidence="5"/>
<evidence type="ECO:0000256" key="6">
    <source>
        <dbReference type="ARBA" id="ARBA00022642"/>
    </source>
</evidence>
<evidence type="ECO:0000256" key="8">
    <source>
        <dbReference type="ARBA" id="ARBA00022679"/>
    </source>
</evidence>
<dbReference type="UniPathway" id="UPA00253">
    <property type="reaction ID" value="UER00331"/>
</dbReference>
<keyword evidence="8 12" id="KW-0808">Transferase</keyword>
<feature type="domain" description="Quinolinate phosphoribosyl transferase N-terminal" evidence="14">
    <location>
        <begin position="34"/>
        <end position="113"/>
    </location>
</feature>
<dbReference type="Gene3D" id="3.90.1170.20">
    <property type="entry name" value="Quinolinate phosphoribosyl transferase, N-terminal domain"/>
    <property type="match status" value="1"/>
</dbReference>
<evidence type="ECO:0000256" key="3">
    <source>
        <dbReference type="ARBA" id="ARBA00009400"/>
    </source>
</evidence>
<dbReference type="EMBL" id="RJVO01000004">
    <property type="protein sequence ID" value="ROH89639.1"/>
    <property type="molecule type" value="Genomic_DNA"/>
</dbReference>
<dbReference type="SUPFAM" id="SSF54675">
    <property type="entry name" value="Nicotinate/Quinolinate PRTase N-terminal domain-like"/>
    <property type="match status" value="1"/>
</dbReference>
<evidence type="ECO:0000256" key="10">
    <source>
        <dbReference type="ARBA" id="ARBA00047445"/>
    </source>
</evidence>
<name>A0A3N0VAB5_9GAMM</name>
<evidence type="ECO:0000259" key="14">
    <source>
        <dbReference type="Pfam" id="PF02749"/>
    </source>
</evidence>
<evidence type="ECO:0000313" key="16">
    <source>
        <dbReference type="Proteomes" id="UP000282106"/>
    </source>
</evidence>
<dbReference type="FunFam" id="3.90.1170.20:FF:000001">
    <property type="entry name" value="Nicotinate-nucleotide diphosphorylase (Carboxylating)"/>
    <property type="match status" value="1"/>
</dbReference>
<protein>
    <recommendedName>
        <fullName evidence="11">Probable nicotinate-nucleotide pyrophosphorylase [carboxylating]</fullName>
        <ecNumber evidence="5">2.4.2.19</ecNumber>
    </recommendedName>
    <alternativeName>
        <fullName evidence="9">Quinolinate phosphoribosyltransferase [decarboxylating]</fullName>
    </alternativeName>
</protein>
<dbReference type="Pfam" id="PF01729">
    <property type="entry name" value="QRPTase_C"/>
    <property type="match status" value="1"/>
</dbReference>
<sequence>MNEIRLPGYVNNVEASVRAALAEDLGTAGDHTARLSPDRPAQARVICREPAVICGRPWVDEVFRQLDPEIAVDWLVGEGERVAADQVLFTLAGPARALLSGERSALNFLQTLSGTATAVATYVAAVAGTGCAIADTRKTLPGLRNAQKYAVLMGGGINHRIGLYDGILIKENHIAAAGGIAAALAAARALNAGVPLMTEAEDLDEVRAALAENVDLLLVDELPDDEIREAVRLTRAHRAAGGKTVIEYSGGANLDNIRRLAETGVDRISVGGITKHLRAVDLSMRFV</sequence>
<evidence type="ECO:0000256" key="5">
    <source>
        <dbReference type="ARBA" id="ARBA00011944"/>
    </source>
</evidence>
<keyword evidence="6" id="KW-0662">Pyridine nucleotide biosynthesis</keyword>
<comment type="catalytic activity">
    <reaction evidence="10">
        <text>nicotinate beta-D-ribonucleotide + CO2 + diphosphate = quinolinate + 5-phospho-alpha-D-ribose 1-diphosphate + 2 H(+)</text>
        <dbReference type="Rhea" id="RHEA:12733"/>
        <dbReference type="ChEBI" id="CHEBI:15378"/>
        <dbReference type="ChEBI" id="CHEBI:16526"/>
        <dbReference type="ChEBI" id="CHEBI:29959"/>
        <dbReference type="ChEBI" id="CHEBI:33019"/>
        <dbReference type="ChEBI" id="CHEBI:57502"/>
        <dbReference type="ChEBI" id="CHEBI:58017"/>
        <dbReference type="EC" id="2.4.2.19"/>
    </reaction>
</comment>
<dbReference type="GO" id="GO:0004514">
    <property type="term" value="F:nicotinate-nucleotide diphosphorylase (carboxylating) activity"/>
    <property type="evidence" value="ECO:0007669"/>
    <property type="project" value="UniProtKB-EC"/>
</dbReference>
<dbReference type="Pfam" id="PF02749">
    <property type="entry name" value="QRPTase_N"/>
    <property type="match status" value="1"/>
</dbReference>
<dbReference type="PIRSF" id="PIRSF006250">
    <property type="entry name" value="NadC_ModD"/>
    <property type="match status" value="1"/>
</dbReference>
<dbReference type="InterPro" id="IPR027277">
    <property type="entry name" value="NadC/ModD"/>
</dbReference>
<dbReference type="InterPro" id="IPR022412">
    <property type="entry name" value="Quinolinate_PRibosylTrfase_N"/>
</dbReference>
<dbReference type="AlphaFoldDB" id="A0A3N0VAB5"/>
<evidence type="ECO:0000256" key="7">
    <source>
        <dbReference type="ARBA" id="ARBA00022676"/>
    </source>
</evidence>
<comment type="pathway">
    <text evidence="2">Cofactor biosynthesis; NAD(+) biosynthesis; nicotinate D-ribonucleotide from quinolinate: step 1/1.</text>
</comment>
<reference evidence="15 16" key="1">
    <citation type="submission" date="2018-10" db="EMBL/GenBank/DDBJ databases">
        <authorList>
            <person name="Chen W.-M."/>
        </authorList>
    </citation>
    <scope>NUCLEOTIDE SEQUENCE [LARGE SCALE GENOMIC DNA]</scope>
    <source>
        <strain evidence="15 16">THS-13</strain>
    </source>
</reference>
<dbReference type="PANTHER" id="PTHR32179:SF3">
    <property type="entry name" value="NICOTINATE-NUCLEOTIDE PYROPHOSPHORYLASE [CARBOXYLATING]"/>
    <property type="match status" value="1"/>
</dbReference>
<keyword evidence="16" id="KW-1185">Reference proteome</keyword>
<evidence type="ECO:0000256" key="9">
    <source>
        <dbReference type="ARBA" id="ARBA00033102"/>
    </source>
</evidence>
<dbReference type="SUPFAM" id="SSF51690">
    <property type="entry name" value="Nicotinate/Quinolinate PRTase C-terminal domain-like"/>
    <property type="match status" value="1"/>
</dbReference>
<dbReference type="GO" id="GO:0009435">
    <property type="term" value="P:NAD+ biosynthetic process"/>
    <property type="evidence" value="ECO:0007669"/>
    <property type="project" value="UniProtKB-UniPathway"/>
</dbReference>
<comment type="function">
    <text evidence="1">Involved in the catabolism of quinolinic acid (QA).</text>
</comment>
<comment type="caution">
    <text evidence="15">The sequence shown here is derived from an EMBL/GenBank/DDBJ whole genome shotgun (WGS) entry which is preliminary data.</text>
</comment>
<evidence type="ECO:0000313" key="15">
    <source>
        <dbReference type="EMBL" id="ROH89639.1"/>
    </source>
</evidence>
<dbReference type="InterPro" id="IPR004393">
    <property type="entry name" value="NadC"/>
</dbReference>
<evidence type="ECO:0000256" key="1">
    <source>
        <dbReference type="ARBA" id="ARBA00003237"/>
    </source>
</evidence>
<accession>A0A3N0VAB5</accession>
<evidence type="ECO:0000256" key="11">
    <source>
        <dbReference type="ARBA" id="ARBA00069173"/>
    </source>
</evidence>
<evidence type="ECO:0000259" key="13">
    <source>
        <dbReference type="Pfam" id="PF01729"/>
    </source>
</evidence>
<evidence type="ECO:0000256" key="2">
    <source>
        <dbReference type="ARBA" id="ARBA00004893"/>
    </source>
</evidence>
<keyword evidence="7 12" id="KW-0328">Glycosyltransferase</keyword>